<sequence>MSKKRKFSEGTEGKESMHIDSLSLMEPYFLRKVLLEELGDNGGSSIHKPLAVAVHAVLLESGFVGFDPVSGLQTDRFDFPDEFLSPVSFYYSLPALLSVDRNDSSGSDASDYVVLAFLTLGRFIKVYGSLVIGSGIHKLSLDEYRFAPTLDLVIANSAKNDGSFNSNPEDEVMEFWKIVKDELAFPLLIDLCDKTHLALPPCFVRLPTELKFKVLELLPGADIARMECVCLEMRRLASSNDLWKQKFKQEFIDDDFIFIDYELEAEGMQEWKKLFHSWWVSRNERNRDDDDSLFYSPESRDYELTDLRSPSR</sequence>
<dbReference type="Proteomes" id="UP000436088">
    <property type="component" value="Unassembled WGS sequence"/>
</dbReference>
<dbReference type="Pfam" id="PF12937">
    <property type="entry name" value="F-box-like"/>
    <property type="match status" value="1"/>
</dbReference>
<dbReference type="SUPFAM" id="SSF81383">
    <property type="entry name" value="F-box domain"/>
    <property type="match status" value="1"/>
</dbReference>
<dbReference type="AlphaFoldDB" id="A0A6A3CPV6"/>
<evidence type="ECO:0000313" key="2">
    <source>
        <dbReference type="EMBL" id="KAE8729622.1"/>
    </source>
</evidence>
<dbReference type="CDD" id="cd22165">
    <property type="entry name" value="F-box_AtSKIP22-like"/>
    <property type="match status" value="1"/>
</dbReference>
<accession>A0A6A3CPV6</accession>
<dbReference type="Gene3D" id="3.40.1000.30">
    <property type="match status" value="1"/>
</dbReference>
<dbReference type="EMBL" id="VEPZ02000224">
    <property type="protein sequence ID" value="KAE8729622.1"/>
    <property type="molecule type" value="Genomic_DNA"/>
</dbReference>
<name>A0A6A3CPV6_HIBSY</name>
<dbReference type="PANTHER" id="PTHR47602:SF2">
    <property type="entry name" value="F-BOX PROTEIN SKIP22"/>
    <property type="match status" value="1"/>
</dbReference>
<comment type="caution">
    <text evidence="2">The sequence shown here is derived from an EMBL/GenBank/DDBJ whole genome shotgun (WGS) entry which is preliminary data.</text>
</comment>
<evidence type="ECO:0000259" key="1">
    <source>
        <dbReference type="PROSITE" id="PS50181"/>
    </source>
</evidence>
<dbReference type="InterPro" id="IPR001810">
    <property type="entry name" value="F-box_dom"/>
</dbReference>
<organism evidence="2 3">
    <name type="scientific">Hibiscus syriacus</name>
    <name type="common">Rose of Sharon</name>
    <dbReference type="NCBI Taxonomy" id="106335"/>
    <lineage>
        <taxon>Eukaryota</taxon>
        <taxon>Viridiplantae</taxon>
        <taxon>Streptophyta</taxon>
        <taxon>Embryophyta</taxon>
        <taxon>Tracheophyta</taxon>
        <taxon>Spermatophyta</taxon>
        <taxon>Magnoliopsida</taxon>
        <taxon>eudicotyledons</taxon>
        <taxon>Gunneridae</taxon>
        <taxon>Pentapetalae</taxon>
        <taxon>rosids</taxon>
        <taxon>malvids</taxon>
        <taxon>Malvales</taxon>
        <taxon>Malvaceae</taxon>
        <taxon>Malvoideae</taxon>
        <taxon>Hibiscus</taxon>
    </lineage>
</organism>
<evidence type="ECO:0000313" key="3">
    <source>
        <dbReference type="Proteomes" id="UP000436088"/>
    </source>
</evidence>
<dbReference type="InterPro" id="IPR036047">
    <property type="entry name" value="F-box-like_dom_sf"/>
</dbReference>
<dbReference type="Gene3D" id="1.20.1280.50">
    <property type="match status" value="1"/>
</dbReference>
<reference evidence="2" key="1">
    <citation type="submission" date="2019-09" db="EMBL/GenBank/DDBJ databases">
        <title>Draft genome information of white flower Hibiscus syriacus.</title>
        <authorList>
            <person name="Kim Y.-M."/>
        </authorList>
    </citation>
    <scope>NUCLEOTIDE SEQUENCE [LARGE SCALE GENOMIC DNA]</scope>
    <source>
        <strain evidence="2">YM2019G1</strain>
    </source>
</reference>
<gene>
    <name evidence="2" type="ORF">F3Y22_tig00003507pilonHSYRG00209</name>
</gene>
<protein>
    <recommendedName>
        <fullName evidence="1">F-box domain-containing protein</fullName>
    </recommendedName>
</protein>
<keyword evidence="3" id="KW-1185">Reference proteome</keyword>
<dbReference type="SMART" id="SM00256">
    <property type="entry name" value="FBOX"/>
    <property type="match status" value="1"/>
</dbReference>
<proteinExistence type="predicted"/>
<dbReference type="PANTHER" id="PTHR47602">
    <property type="entry name" value="F-BOX PROTEIN SKIP22"/>
    <property type="match status" value="1"/>
</dbReference>
<feature type="domain" description="F-box" evidence="1">
    <location>
        <begin position="200"/>
        <end position="246"/>
    </location>
</feature>
<dbReference type="PROSITE" id="PS50181">
    <property type="entry name" value="FBOX"/>
    <property type="match status" value="1"/>
</dbReference>